<dbReference type="AlphaFoldDB" id="A0A494Y249"/>
<comment type="caution">
    <text evidence="10">Lacks conserved residue(s) required for the propagation of feature annotation.</text>
</comment>
<organism evidence="12 13">
    <name type="scientific">Pararobbsia silviterrae</name>
    <dbReference type="NCBI Taxonomy" id="1792498"/>
    <lineage>
        <taxon>Bacteria</taxon>
        <taxon>Pseudomonadati</taxon>
        <taxon>Pseudomonadota</taxon>
        <taxon>Betaproteobacteria</taxon>
        <taxon>Burkholderiales</taxon>
        <taxon>Burkholderiaceae</taxon>
        <taxon>Pararobbsia</taxon>
    </lineage>
</organism>
<keyword evidence="6 10" id="KW-0378">Hydrolase</keyword>
<accession>A0A494Y249</accession>
<evidence type="ECO:0000256" key="9">
    <source>
        <dbReference type="ARBA" id="ARBA00023211"/>
    </source>
</evidence>
<dbReference type="HAMAP" id="MF_00575">
    <property type="entry name" value="LpxH"/>
    <property type="match status" value="1"/>
</dbReference>
<dbReference type="GO" id="GO:0009245">
    <property type="term" value="P:lipid A biosynthetic process"/>
    <property type="evidence" value="ECO:0007669"/>
    <property type="project" value="UniProtKB-UniRule"/>
</dbReference>
<evidence type="ECO:0000256" key="2">
    <source>
        <dbReference type="ARBA" id="ARBA00022516"/>
    </source>
</evidence>
<dbReference type="Pfam" id="PF00149">
    <property type="entry name" value="Metallophos"/>
    <property type="match status" value="1"/>
</dbReference>
<keyword evidence="5 10" id="KW-0479">Metal-binding</keyword>
<evidence type="ECO:0000256" key="4">
    <source>
        <dbReference type="ARBA" id="ARBA00022556"/>
    </source>
</evidence>
<keyword evidence="4 10" id="KW-0441">Lipid A biosynthesis</keyword>
<keyword evidence="1 10" id="KW-1003">Cell membrane</keyword>
<dbReference type="Proteomes" id="UP000270342">
    <property type="component" value="Unassembled WGS sequence"/>
</dbReference>
<evidence type="ECO:0000256" key="5">
    <source>
        <dbReference type="ARBA" id="ARBA00022723"/>
    </source>
</evidence>
<comment type="function">
    <text evidence="10">Hydrolyzes the pyrophosphate bond of UDP-2,3-diacylglucosamine to yield 2,3-diacylglucosamine 1-phosphate (lipid X) and UMP by catalyzing the attack of water at the alpha-P atom. Involved in the biosynthesis of lipid A, a phosphorylated glycolipid that anchors the lipopolysaccharide to the outer membrane of the cell.</text>
</comment>
<dbReference type="PANTHER" id="PTHR34990:SF1">
    <property type="entry name" value="UDP-2,3-DIACYLGLUCOSAMINE HYDROLASE"/>
    <property type="match status" value="1"/>
</dbReference>
<keyword evidence="2 10" id="KW-0444">Lipid biosynthesis</keyword>
<dbReference type="GO" id="GO:0019897">
    <property type="term" value="C:extrinsic component of plasma membrane"/>
    <property type="evidence" value="ECO:0007669"/>
    <property type="project" value="UniProtKB-UniRule"/>
</dbReference>
<feature type="binding site" evidence="10">
    <location>
        <position position="127"/>
    </location>
    <ligand>
        <name>substrate</name>
    </ligand>
</feature>
<dbReference type="OrthoDB" id="9783283at2"/>
<dbReference type="GO" id="GO:0005737">
    <property type="term" value="C:cytoplasm"/>
    <property type="evidence" value="ECO:0007669"/>
    <property type="project" value="InterPro"/>
</dbReference>
<dbReference type="Gene3D" id="3.60.21.10">
    <property type="match status" value="1"/>
</dbReference>
<dbReference type="UniPathway" id="UPA00359">
    <property type="reaction ID" value="UER00480"/>
</dbReference>
<dbReference type="InterPro" id="IPR043461">
    <property type="entry name" value="LpxH-like"/>
</dbReference>
<comment type="caution">
    <text evidence="12">The sequence shown here is derived from an EMBL/GenBank/DDBJ whole genome shotgun (WGS) entry which is preliminary data.</text>
</comment>
<evidence type="ECO:0000256" key="1">
    <source>
        <dbReference type="ARBA" id="ARBA00022475"/>
    </source>
</evidence>
<dbReference type="InterPro" id="IPR010138">
    <property type="entry name" value="UDP-diacylglucosamine_Hdrlase"/>
</dbReference>
<keyword evidence="3 10" id="KW-0997">Cell inner membrane</keyword>
<sequence length="249" mass="27686">MPASRPLLFISDLHLSESIPKTVAAFERFIAVTASDAGAVYILGDLFEYWIGDDMLGTPFAQHVAATLRSLSSRGIALYLMQGNRDFLLGERFARAAGGTLLPDPFVLDAFERRIVLAHGDALCTADIGYQRFRRVSHSAAGRCFFLSWPLKWRLALAARMRDRSQTTWTPERMAIADVTPDAVAKLFASSGATTMIHGHTHLPATHRMHIDRVPIERWVIPDWDLDHGAPRGGYLRLDAHGLAQRPLD</sequence>
<feature type="binding site" evidence="10">
    <location>
        <position position="84"/>
    </location>
    <ligand>
        <name>Mn(2+)</name>
        <dbReference type="ChEBI" id="CHEBI:29035"/>
        <label>2</label>
    </ligand>
</feature>
<evidence type="ECO:0000313" key="13">
    <source>
        <dbReference type="Proteomes" id="UP000270342"/>
    </source>
</evidence>
<evidence type="ECO:0000256" key="7">
    <source>
        <dbReference type="ARBA" id="ARBA00023098"/>
    </source>
</evidence>
<feature type="binding site" evidence="10">
    <location>
        <position position="202"/>
    </location>
    <ligand>
        <name>Mn(2+)</name>
        <dbReference type="ChEBI" id="CHEBI:29035"/>
        <label>1</label>
    </ligand>
</feature>
<comment type="catalytic activity">
    <reaction evidence="10">
        <text>UDP-2-N,3-O-bis[(3R)-3-hydroxytetradecanoyl]-alpha-D-glucosamine + H2O = 2-N,3-O-bis[(3R)-3-hydroxytetradecanoyl]-alpha-D-glucosaminyl 1-phosphate + UMP + 2 H(+)</text>
        <dbReference type="Rhea" id="RHEA:25213"/>
        <dbReference type="ChEBI" id="CHEBI:15377"/>
        <dbReference type="ChEBI" id="CHEBI:15378"/>
        <dbReference type="ChEBI" id="CHEBI:57865"/>
        <dbReference type="ChEBI" id="CHEBI:57957"/>
        <dbReference type="ChEBI" id="CHEBI:78847"/>
        <dbReference type="EC" id="3.6.1.54"/>
    </reaction>
</comment>
<keyword evidence="7 10" id="KW-0443">Lipid metabolism</keyword>
<feature type="binding site" evidence="10">
    <location>
        <position position="200"/>
    </location>
    <ligand>
        <name>substrate</name>
    </ligand>
</feature>
<feature type="binding site" evidence="10">
    <location>
        <position position="45"/>
    </location>
    <ligand>
        <name>Mn(2+)</name>
        <dbReference type="ChEBI" id="CHEBI:29035"/>
        <label>2</label>
    </ligand>
</feature>
<dbReference type="NCBIfam" id="TIGR01854">
    <property type="entry name" value="lipid_A_lpxH"/>
    <property type="match status" value="1"/>
</dbReference>
<dbReference type="EMBL" id="RBZU01000005">
    <property type="protein sequence ID" value="RKP54527.1"/>
    <property type="molecule type" value="Genomic_DNA"/>
</dbReference>
<feature type="binding site" evidence="10">
    <location>
        <position position="200"/>
    </location>
    <ligand>
        <name>Mn(2+)</name>
        <dbReference type="ChEBI" id="CHEBI:29035"/>
        <label>2</label>
    </ligand>
</feature>
<comment type="subcellular location">
    <subcellularLocation>
        <location evidence="10">Cell inner membrane</location>
        <topology evidence="10">Peripheral membrane protein</topology>
        <orientation evidence="10">Cytoplasmic side</orientation>
    </subcellularLocation>
</comment>
<dbReference type="CDD" id="cd07398">
    <property type="entry name" value="MPP_YbbF-LpxH"/>
    <property type="match status" value="1"/>
</dbReference>
<feature type="binding site" evidence="10">
    <location>
        <begin position="84"/>
        <end position="85"/>
    </location>
    <ligand>
        <name>substrate</name>
    </ligand>
</feature>
<comment type="cofactor">
    <cofactor evidence="10">
        <name>Mn(2+)</name>
        <dbReference type="ChEBI" id="CHEBI:29035"/>
    </cofactor>
    <text evidence="10">Binds 2 Mn(2+) ions per subunit in a binuclear metal center.</text>
</comment>
<feature type="domain" description="Calcineurin-like phosphoesterase" evidence="11">
    <location>
        <begin position="6"/>
        <end position="203"/>
    </location>
</feature>
<evidence type="ECO:0000256" key="8">
    <source>
        <dbReference type="ARBA" id="ARBA00023136"/>
    </source>
</evidence>
<dbReference type="RefSeq" id="WP_121086988.1">
    <property type="nucleotide sequence ID" value="NZ_RBZU01000005.1"/>
</dbReference>
<feature type="binding site" evidence="10">
    <location>
        <position position="14"/>
    </location>
    <ligand>
        <name>Mn(2+)</name>
        <dbReference type="ChEBI" id="CHEBI:29035"/>
        <label>1</label>
    </ligand>
</feature>
<dbReference type="InterPro" id="IPR029052">
    <property type="entry name" value="Metallo-depent_PP-like"/>
</dbReference>
<evidence type="ECO:0000256" key="3">
    <source>
        <dbReference type="ARBA" id="ARBA00022519"/>
    </source>
</evidence>
<comment type="pathway">
    <text evidence="10">Glycolipid biosynthesis; lipid IV(A) biosynthesis; lipid IV(A) from (3R)-3-hydroxytetradecanoyl-[acyl-carrier-protein] and UDP-N-acetyl-alpha-D-glucosamine: step 4/6.</text>
</comment>
<dbReference type="EC" id="3.6.1.54" evidence="10"/>
<dbReference type="GO" id="GO:0030145">
    <property type="term" value="F:manganese ion binding"/>
    <property type="evidence" value="ECO:0007669"/>
    <property type="project" value="UniProtKB-UniRule"/>
</dbReference>
<comment type="similarity">
    <text evidence="10">Belongs to the LpxH family.</text>
</comment>
<gene>
    <name evidence="10" type="primary">lpxH</name>
    <name evidence="12" type="ORF">D7S86_12630</name>
</gene>
<feature type="binding site" evidence="10">
    <location>
        <position position="12"/>
    </location>
    <ligand>
        <name>Mn(2+)</name>
        <dbReference type="ChEBI" id="CHEBI:29035"/>
        <label>1</label>
    </ligand>
</feature>
<evidence type="ECO:0000313" key="12">
    <source>
        <dbReference type="EMBL" id="RKP54527.1"/>
    </source>
</evidence>
<keyword evidence="13" id="KW-1185">Reference proteome</keyword>
<evidence type="ECO:0000256" key="10">
    <source>
        <dbReference type="HAMAP-Rule" id="MF_00575"/>
    </source>
</evidence>
<reference evidence="12 13" key="1">
    <citation type="submission" date="2018-10" db="EMBL/GenBank/DDBJ databases">
        <title>Robbsia sp. DHC34, isolated from soil.</title>
        <authorList>
            <person name="Gao Z.-H."/>
            <person name="Qiu L.-H."/>
        </authorList>
    </citation>
    <scope>NUCLEOTIDE SEQUENCE [LARGE SCALE GENOMIC DNA]</scope>
    <source>
        <strain evidence="12 13">DHC34</strain>
    </source>
</reference>
<feature type="binding site" evidence="10">
    <location>
        <position position="165"/>
    </location>
    <ligand>
        <name>substrate</name>
    </ligand>
</feature>
<name>A0A494Y249_9BURK</name>
<evidence type="ECO:0000259" key="11">
    <source>
        <dbReference type="Pfam" id="PF00149"/>
    </source>
</evidence>
<protein>
    <recommendedName>
        <fullName evidence="10">UDP-2,3-diacylglucosamine hydrolase</fullName>
        <ecNumber evidence="10">3.6.1.54</ecNumber>
    </recommendedName>
    <alternativeName>
        <fullName evidence="10">UDP-2,3-diacylglucosamine diphosphatase</fullName>
    </alternativeName>
</protein>
<dbReference type="PANTHER" id="PTHR34990">
    <property type="entry name" value="UDP-2,3-DIACYLGLUCOSAMINE HYDROLASE-RELATED"/>
    <property type="match status" value="1"/>
</dbReference>
<feature type="binding site" evidence="10">
    <location>
        <position position="119"/>
    </location>
    <ligand>
        <name>Mn(2+)</name>
        <dbReference type="ChEBI" id="CHEBI:29035"/>
        <label>2</label>
    </ligand>
</feature>
<evidence type="ECO:0000256" key="6">
    <source>
        <dbReference type="ARBA" id="ARBA00022801"/>
    </source>
</evidence>
<dbReference type="SUPFAM" id="SSF56300">
    <property type="entry name" value="Metallo-dependent phosphatases"/>
    <property type="match status" value="1"/>
</dbReference>
<proteinExistence type="inferred from homology"/>
<dbReference type="NCBIfam" id="NF003743">
    <property type="entry name" value="PRK05340.1"/>
    <property type="match status" value="1"/>
</dbReference>
<dbReference type="GO" id="GO:0008758">
    <property type="term" value="F:UDP-2,3-diacylglucosamine hydrolase activity"/>
    <property type="evidence" value="ECO:0007669"/>
    <property type="project" value="UniProtKB-UniRule"/>
</dbReference>
<feature type="binding site" evidence="10">
    <location>
        <position position="45"/>
    </location>
    <ligand>
        <name>Mn(2+)</name>
        <dbReference type="ChEBI" id="CHEBI:29035"/>
        <label>1</label>
    </ligand>
</feature>
<keyword evidence="9 10" id="KW-0464">Manganese</keyword>
<keyword evidence="8 10" id="KW-0472">Membrane</keyword>
<dbReference type="InterPro" id="IPR004843">
    <property type="entry name" value="Calcineurin-like_PHP"/>
</dbReference>